<dbReference type="Gene3D" id="3.30.420.40">
    <property type="match status" value="2"/>
</dbReference>
<dbReference type="EMBL" id="LNVX01000853">
    <property type="protein sequence ID" value="OEG69102.1"/>
    <property type="molecule type" value="Genomic_DNA"/>
</dbReference>
<dbReference type="AlphaFoldDB" id="A0A1E5IF30"/>
<dbReference type="InterPro" id="IPR000905">
    <property type="entry name" value="Gcp-like_dom"/>
</dbReference>
<reference evidence="2 3" key="1">
    <citation type="submission" date="2015-11" db="EMBL/GenBank/DDBJ databases">
        <title>Evidence for parallel genomic evolution in an endosymbiosis of termite gut flagellates.</title>
        <authorList>
            <person name="Zheng H."/>
        </authorList>
    </citation>
    <scope>NUCLEOTIDE SEQUENCE [LARGE SCALE GENOMIC DNA]</scope>
    <source>
        <strain evidence="2 3">CET450</strain>
    </source>
</reference>
<dbReference type="InterPro" id="IPR022496">
    <property type="entry name" value="T6A_TsaB"/>
</dbReference>
<feature type="domain" description="Gcp-like" evidence="1">
    <location>
        <begin position="32"/>
        <end position="150"/>
    </location>
</feature>
<gene>
    <name evidence="2" type="ORF">ATZ36_11530</name>
</gene>
<dbReference type="SUPFAM" id="SSF53067">
    <property type="entry name" value="Actin-like ATPase domain"/>
    <property type="match status" value="1"/>
</dbReference>
<comment type="caution">
    <text evidence="2">The sequence shown here is derived from an EMBL/GenBank/DDBJ whole genome shotgun (WGS) entry which is preliminary data.</text>
</comment>
<name>A0A1E5IF30_ENDTX</name>
<dbReference type="Proteomes" id="UP000095237">
    <property type="component" value="Unassembled WGS sequence"/>
</dbReference>
<keyword evidence="3" id="KW-1185">Reference proteome</keyword>
<evidence type="ECO:0000313" key="3">
    <source>
        <dbReference type="Proteomes" id="UP000095237"/>
    </source>
</evidence>
<evidence type="ECO:0000313" key="2">
    <source>
        <dbReference type="EMBL" id="OEG69102.1"/>
    </source>
</evidence>
<dbReference type="NCBIfam" id="TIGR03725">
    <property type="entry name" value="T6A_YeaZ"/>
    <property type="match status" value="1"/>
</dbReference>
<accession>A0A1E5IF30</accession>
<proteinExistence type="predicted"/>
<dbReference type="InterPro" id="IPR043129">
    <property type="entry name" value="ATPase_NBD"/>
</dbReference>
<organism evidence="2 3">
    <name type="scientific">Endomicrobium trichonymphae</name>
    <dbReference type="NCBI Taxonomy" id="1408204"/>
    <lineage>
        <taxon>Bacteria</taxon>
        <taxon>Pseudomonadati</taxon>
        <taxon>Elusimicrobiota</taxon>
        <taxon>Endomicrobiia</taxon>
        <taxon>Endomicrobiales</taxon>
        <taxon>Endomicrobiaceae</taxon>
        <taxon>Candidatus Endomicrobiellum</taxon>
    </lineage>
</organism>
<sequence>MKILAVETSGRTFSAALNEDGRHAASFYYDCGRIHSEMIIPSVERLLKDTGNVFQDIDKFAVSTGPGSFTGIRVGMTAIKTFAQVLNKPVTAVDTLSILEKSFVEIKGIKTVTAINALRCEVYVKSGEKIVIKNIDLFIKDLKKYKNKVLVIGDAAISYKEKLSKGLGKYSVSLPYVMHMPKAQVLAAMAYHSAKSTDYTKIKPLYIRRSWAEETNRK</sequence>
<dbReference type="GO" id="GO:0002949">
    <property type="term" value="P:tRNA threonylcarbamoyladenosine modification"/>
    <property type="evidence" value="ECO:0007669"/>
    <property type="project" value="InterPro"/>
</dbReference>
<protein>
    <recommendedName>
        <fullName evidence="1">Gcp-like domain-containing protein</fullName>
    </recommendedName>
</protein>
<dbReference type="Pfam" id="PF00814">
    <property type="entry name" value="TsaD"/>
    <property type="match status" value="1"/>
</dbReference>
<evidence type="ECO:0000259" key="1">
    <source>
        <dbReference type="Pfam" id="PF00814"/>
    </source>
</evidence>